<gene>
    <name evidence="2" type="ORF">PoB_001810600</name>
</gene>
<name>A0AAV3ZAC1_9GAST</name>
<evidence type="ECO:0000313" key="2">
    <source>
        <dbReference type="EMBL" id="GFN91600.1"/>
    </source>
</evidence>
<accession>A0AAV3ZAC1</accession>
<proteinExistence type="predicted"/>
<sequence>MHRIRNREGLVSVQSYALWFTRRTSHILFLKTREKGHRVLWQRLKLKEHVPKQKAPTNAERCSAYKASIRKDPEAYERWKEKKHLYNQVNQKQMKNLTPDEKANNERPTV</sequence>
<feature type="compositionally biased region" description="Basic and acidic residues" evidence="1">
    <location>
        <begin position="98"/>
        <end position="110"/>
    </location>
</feature>
<organism evidence="2 3">
    <name type="scientific">Plakobranchus ocellatus</name>
    <dbReference type="NCBI Taxonomy" id="259542"/>
    <lineage>
        <taxon>Eukaryota</taxon>
        <taxon>Metazoa</taxon>
        <taxon>Spiralia</taxon>
        <taxon>Lophotrochozoa</taxon>
        <taxon>Mollusca</taxon>
        <taxon>Gastropoda</taxon>
        <taxon>Heterobranchia</taxon>
        <taxon>Euthyneura</taxon>
        <taxon>Panpulmonata</taxon>
        <taxon>Sacoglossa</taxon>
        <taxon>Placobranchoidea</taxon>
        <taxon>Plakobranchidae</taxon>
        <taxon>Plakobranchus</taxon>
    </lineage>
</organism>
<feature type="region of interest" description="Disordered" evidence="1">
    <location>
        <begin position="90"/>
        <end position="110"/>
    </location>
</feature>
<protein>
    <submittedName>
        <fullName evidence="2">Uncharacterized protein</fullName>
    </submittedName>
</protein>
<dbReference type="AlphaFoldDB" id="A0AAV3ZAC1"/>
<dbReference type="Proteomes" id="UP000735302">
    <property type="component" value="Unassembled WGS sequence"/>
</dbReference>
<evidence type="ECO:0000313" key="3">
    <source>
        <dbReference type="Proteomes" id="UP000735302"/>
    </source>
</evidence>
<evidence type="ECO:0000256" key="1">
    <source>
        <dbReference type="SAM" id="MobiDB-lite"/>
    </source>
</evidence>
<dbReference type="EMBL" id="BLXT01002155">
    <property type="protein sequence ID" value="GFN91600.1"/>
    <property type="molecule type" value="Genomic_DNA"/>
</dbReference>
<keyword evidence="3" id="KW-1185">Reference proteome</keyword>
<reference evidence="2 3" key="1">
    <citation type="journal article" date="2021" name="Elife">
        <title>Chloroplast acquisition without the gene transfer in kleptoplastic sea slugs, Plakobranchus ocellatus.</title>
        <authorList>
            <person name="Maeda T."/>
            <person name="Takahashi S."/>
            <person name="Yoshida T."/>
            <person name="Shimamura S."/>
            <person name="Takaki Y."/>
            <person name="Nagai Y."/>
            <person name="Toyoda A."/>
            <person name="Suzuki Y."/>
            <person name="Arimoto A."/>
            <person name="Ishii H."/>
            <person name="Satoh N."/>
            <person name="Nishiyama T."/>
            <person name="Hasebe M."/>
            <person name="Maruyama T."/>
            <person name="Minagawa J."/>
            <person name="Obokata J."/>
            <person name="Shigenobu S."/>
        </authorList>
    </citation>
    <scope>NUCLEOTIDE SEQUENCE [LARGE SCALE GENOMIC DNA]</scope>
</reference>
<comment type="caution">
    <text evidence="2">The sequence shown here is derived from an EMBL/GenBank/DDBJ whole genome shotgun (WGS) entry which is preliminary data.</text>
</comment>